<dbReference type="PANTHER" id="PTHR46127:SF1">
    <property type="entry name" value="CILIA- AND FLAGELLA-ASSOCIATED PROTEIN 65"/>
    <property type="match status" value="1"/>
</dbReference>
<proteinExistence type="predicted"/>
<evidence type="ECO:0000313" key="9">
    <source>
        <dbReference type="Proteomes" id="UP000276055"/>
    </source>
</evidence>
<evidence type="ECO:0000256" key="1">
    <source>
        <dbReference type="ARBA" id="ARBA00004138"/>
    </source>
</evidence>
<gene>
    <name evidence="8" type="ORF">C8D78_0229</name>
</gene>
<dbReference type="InterPro" id="IPR052614">
    <property type="entry name" value="CFAP65"/>
</dbReference>
<evidence type="ECO:0000256" key="5">
    <source>
        <dbReference type="ARBA" id="ARBA00023273"/>
    </source>
</evidence>
<reference evidence="8 9" key="1">
    <citation type="submission" date="2018-10" db="EMBL/GenBank/DDBJ databases">
        <title>Genomic Encyclopedia of Type Strains, Phase IV (KMG-IV): sequencing the most valuable type-strain genomes for metagenomic binning, comparative biology and taxonomic classification.</title>
        <authorList>
            <person name="Goeker M."/>
        </authorList>
    </citation>
    <scope>NUCLEOTIDE SEQUENCE [LARGE SCALE GENOMIC DNA]</scope>
    <source>
        <strain evidence="8 9">DSM 25586</strain>
    </source>
</reference>
<dbReference type="PANTHER" id="PTHR46127">
    <property type="entry name" value="CILIA- AND FLAGELLA-ASSOCIATED PROTEIN 65"/>
    <property type="match status" value="1"/>
</dbReference>
<sequence length="1204" mass="122733">MIYGHFGDRVCRGRRSGAAHPPRHRASLVSAGPSRLRPWSRGAWAALVSASLALAGLSVSEAGVADVGTIAYDSLRTGWDNAQPTLTPSAVASSNFGKLFSATVDGQVYAQPLVVGGTVIAATENNAVYGLDSATGAAKWTRNLGPAWPASTVGCGDLTPNIGITSTPVYDPATNSVFLLAKTNDGPTAQLPHWYMHSLDVVTGAEKPGFPVTIEGAPTNDPGRLFNAMTAMQRPGLLLLGGVVYAGFASHCDYTPFVGYVVGVSTAGRQTTMWATESGNSTAEGGIWQSGGGLVSDGPGQILFSTGNGISPNPGPGSNPPTTLAESVVRLSVGTDGTLKPTDFFSPANNAKLNLNDADLGSGSPTAIPDGYGTAAHPHLMAQIGKDGHMYLLDRDNLGGMAQGPGGTDAVLDTAGPYSGVWGRPAFLGTTSGGYLYIVESNGYLRAFKVVAGATGGVSLAAVATSAGTFGFSSGAPVVTSTGTDGSSALVWVIYTSGGTGANAELRAYRALPDSTGNLKEVFSAPVGTSAKFTSVATDKGRVYVGTRDGHVMAFGAPTTSAVGAKNTDLGSANVGSTATGTVTITASRAVTISSVTAGAPFTIGTGLTLPQNLAQGGSMTVPVGFAPTAPGQADGTLTVITADGETDLLGVHGVGTKDGLGATPAAVQFTDVPTQTVSRATVNIVNTGTSAVTITGVTLPVNAQLSVDPATMPVVGQTIQPLASLPVSLVFAPTTAAPVADSLAVASNLGGVSVNVTATAVSGAAHLQMPSSLDFGDVPVGTTATRAFQITNTGNVPMTITKAKAPQGDFSTTTPIAEGLKIPAGDSAYQSVTFKPSAVGQSGTPDTYYLITADDGQGALKVMLTGYGTDDPIAAYAWKTGAGDPRSALGRSLTLEYAVADGKCQDYARGIICWSPATGVHSVGGGIYGSYQAAGGAAGALGFPTTDETATPDGVGRYNHFSGSGGSSIYWSPKTGAHWIKGAIRTKWASLGWEKGPLGYPITDESASPDGVGRYNHFSGAAGNSIYWSPQTGAHWVAGAIRTKWAALGWETGPLGYPTTDEKATPSGVGRYNHFSGANGNSIYWSPQTGAHWVTGAIRAKWAALGWEAGPLGYPTTDESASPDRVGQYNHFSGAAGNSIYWSPKTGAHWIRGAIRTKWASLGWERSRLGYPASDEYSVSVGRASNFQNGRLTWNSKTSWVSG</sequence>
<evidence type="ECO:0000256" key="3">
    <source>
        <dbReference type="ARBA" id="ARBA00022490"/>
    </source>
</evidence>
<keyword evidence="5" id="KW-0966">Cell projection</keyword>
<dbReference type="GO" id="GO:0005737">
    <property type="term" value="C:cytoplasm"/>
    <property type="evidence" value="ECO:0007669"/>
    <property type="project" value="UniProtKB-SubCell"/>
</dbReference>
<dbReference type="NCBIfam" id="NF012200">
    <property type="entry name" value="choice_anch_D"/>
    <property type="match status" value="2"/>
</dbReference>
<dbReference type="Pfam" id="PF13360">
    <property type="entry name" value="PQQ_2"/>
    <property type="match status" value="1"/>
</dbReference>
<organism evidence="8 9">
    <name type="scientific">Arthrobacter oryzae</name>
    <dbReference type="NCBI Taxonomy" id="409290"/>
    <lineage>
        <taxon>Bacteria</taxon>
        <taxon>Bacillati</taxon>
        <taxon>Actinomycetota</taxon>
        <taxon>Actinomycetes</taxon>
        <taxon>Micrococcales</taxon>
        <taxon>Micrococcaceae</taxon>
        <taxon>Arthrobacter</taxon>
    </lineage>
</organism>
<dbReference type="SMART" id="SM00564">
    <property type="entry name" value="PQQ"/>
    <property type="match status" value="2"/>
</dbReference>
<evidence type="ECO:0000259" key="7">
    <source>
        <dbReference type="Pfam" id="PF22544"/>
    </source>
</evidence>
<dbReference type="GO" id="GO:0005975">
    <property type="term" value="P:carbohydrate metabolic process"/>
    <property type="evidence" value="ECO:0007669"/>
    <property type="project" value="UniProtKB-ARBA"/>
</dbReference>
<dbReference type="InterPro" id="IPR011047">
    <property type="entry name" value="Quinoprotein_ADH-like_sf"/>
</dbReference>
<dbReference type="EMBL" id="RBIR01000001">
    <property type="protein sequence ID" value="RKR29913.1"/>
    <property type="molecule type" value="Genomic_DNA"/>
</dbReference>
<dbReference type="Gene3D" id="2.130.10.10">
    <property type="entry name" value="YVTN repeat-like/Quinoprotein amine dehydrogenase"/>
    <property type="match status" value="1"/>
</dbReference>
<dbReference type="InterPro" id="IPR018391">
    <property type="entry name" value="PQQ_b-propeller_rpt"/>
</dbReference>
<dbReference type="AlphaFoldDB" id="A0A495FL15"/>
<dbReference type="InterPro" id="IPR013207">
    <property type="entry name" value="LGFP"/>
</dbReference>
<dbReference type="InterPro" id="IPR002372">
    <property type="entry name" value="PQQ_rpt_dom"/>
</dbReference>
<keyword evidence="4" id="KW-0969">Cilium</keyword>
<dbReference type="InterPro" id="IPR013783">
    <property type="entry name" value="Ig-like_fold"/>
</dbReference>
<evidence type="ECO:0000313" key="8">
    <source>
        <dbReference type="EMBL" id="RKR29913.1"/>
    </source>
</evidence>
<feature type="domain" description="HYDIN/VesB/CFA65-like Ig-like" evidence="7">
    <location>
        <begin position="768"/>
        <end position="843"/>
    </location>
</feature>
<keyword evidence="3" id="KW-0963">Cytoplasm</keyword>
<dbReference type="SUPFAM" id="SSF50998">
    <property type="entry name" value="Quinoprotein alcohol dehydrogenase-like"/>
    <property type="match status" value="1"/>
</dbReference>
<comment type="caution">
    <text evidence="8">The sequence shown here is derived from an EMBL/GenBank/DDBJ whole genome shotgun (WGS) entry which is preliminary data.</text>
</comment>
<feature type="domain" description="Pyrrolo-quinoline quinone repeat" evidence="6">
    <location>
        <begin position="99"/>
        <end position="149"/>
    </location>
</feature>
<dbReference type="InterPro" id="IPR053879">
    <property type="entry name" value="HYDIN_VesB_CFA65-like_Ig"/>
</dbReference>
<comment type="subcellular location">
    <subcellularLocation>
        <location evidence="1">Cell projection</location>
        <location evidence="1">Cilium</location>
    </subcellularLocation>
    <subcellularLocation>
        <location evidence="2">Cytoplasm</location>
    </subcellularLocation>
</comment>
<dbReference type="Pfam" id="PF22544">
    <property type="entry name" value="HYDIN_VesB_CFA65-like_Ig"/>
    <property type="match status" value="1"/>
</dbReference>
<accession>A0A495FL15</accession>
<protein>
    <submittedName>
        <fullName evidence="8">Putative pyrroloquinoline-quinone-binding quinoprotein</fullName>
    </submittedName>
</protein>
<evidence type="ECO:0000256" key="4">
    <source>
        <dbReference type="ARBA" id="ARBA00023069"/>
    </source>
</evidence>
<dbReference type="Proteomes" id="UP000276055">
    <property type="component" value="Unassembled WGS sequence"/>
</dbReference>
<dbReference type="InterPro" id="IPR015943">
    <property type="entry name" value="WD40/YVTN_repeat-like_dom_sf"/>
</dbReference>
<name>A0A495FL15_9MICC</name>
<dbReference type="Pfam" id="PF08310">
    <property type="entry name" value="LGFP"/>
    <property type="match status" value="6"/>
</dbReference>
<evidence type="ECO:0000256" key="2">
    <source>
        <dbReference type="ARBA" id="ARBA00004496"/>
    </source>
</evidence>
<dbReference type="Gene3D" id="2.60.40.10">
    <property type="entry name" value="Immunoglobulins"/>
    <property type="match status" value="3"/>
</dbReference>
<evidence type="ECO:0000259" key="6">
    <source>
        <dbReference type="Pfam" id="PF13360"/>
    </source>
</evidence>